<dbReference type="EMBL" id="KZ305121">
    <property type="protein sequence ID" value="PIA25880.1"/>
    <property type="molecule type" value="Genomic_DNA"/>
</dbReference>
<dbReference type="InterPro" id="IPR025476">
    <property type="entry name" value="Helitron_helicase-like"/>
</dbReference>
<dbReference type="InParanoid" id="A0A2G5C3N1"/>
<organism evidence="2 3">
    <name type="scientific">Aquilegia coerulea</name>
    <name type="common">Rocky mountain columbine</name>
    <dbReference type="NCBI Taxonomy" id="218851"/>
    <lineage>
        <taxon>Eukaryota</taxon>
        <taxon>Viridiplantae</taxon>
        <taxon>Streptophyta</taxon>
        <taxon>Embryophyta</taxon>
        <taxon>Tracheophyta</taxon>
        <taxon>Spermatophyta</taxon>
        <taxon>Magnoliopsida</taxon>
        <taxon>Ranunculales</taxon>
        <taxon>Ranunculaceae</taxon>
        <taxon>Thalictroideae</taxon>
        <taxon>Aquilegia</taxon>
    </lineage>
</organism>
<gene>
    <name evidence="2" type="ORF">AQUCO_10500014v1</name>
</gene>
<proteinExistence type="predicted"/>
<feature type="domain" description="Helitron helicase-like" evidence="1">
    <location>
        <begin position="1"/>
        <end position="95"/>
    </location>
</feature>
<evidence type="ECO:0000259" key="1">
    <source>
        <dbReference type="Pfam" id="PF14214"/>
    </source>
</evidence>
<dbReference type="PANTHER" id="PTHR10492">
    <property type="match status" value="1"/>
</dbReference>
<name>A0A2G5C3N1_AQUCA</name>
<dbReference type="AlphaFoldDB" id="A0A2G5C3N1"/>
<dbReference type="PANTHER" id="PTHR10492:SF57">
    <property type="entry name" value="ATP-DEPENDENT DNA HELICASE"/>
    <property type="match status" value="1"/>
</dbReference>
<accession>A0A2G5C3N1</accession>
<dbReference type="STRING" id="218851.A0A2G5C3N1"/>
<dbReference type="OrthoDB" id="1934728at2759"/>
<keyword evidence="3" id="KW-1185">Reference proteome</keyword>
<evidence type="ECO:0000313" key="3">
    <source>
        <dbReference type="Proteomes" id="UP000230069"/>
    </source>
</evidence>
<dbReference type="Pfam" id="PF14214">
    <property type="entry name" value="Helitron_like_N"/>
    <property type="match status" value="1"/>
</dbReference>
<reference evidence="2 3" key="1">
    <citation type="submission" date="2017-09" db="EMBL/GenBank/DDBJ databases">
        <title>WGS assembly of Aquilegia coerulea Goldsmith.</title>
        <authorList>
            <person name="Hodges S."/>
            <person name="Kramer E."/>
            <person name="Nordborg M."/>
            <person name="Tomkins J."/>
            <person name="Borevitz J."/>
            <person name="Derieg N."/>
            <person name="Yan J."/>
            <person name="Mihaltcheva S."/>
            <person name="Hayes R.D."/>
            <person name="Rokhsar D."/>
        </authorList>
    </citation>
    <scope>NUCLEOTIDE SEQUENCE [LARGE SCALE GENOMIC DNA]</scope>
    <source>
        <strain evidence="3">cv. Goldsmith</strain>
    </source>
</reference>
<evidence type="ECO:0000313" key="2">
    <source>
        <dbReference type="EMBL" id="PIA25880.1"/>
    </source>
</evidence>
<sequence length="531" mass="61053">MYEIYQDSMAITRYNPHPDIFLTATANPNWPEIRNELKPHQTATDRPDLVARVFELKRQAIMKIITEGSHFGKVAGYVYTIEFQKRGLPHMHVLIFLQGIDKIRTPAQVDRFVSATFPDPLGNAALFSTISRCMVHGPCGSRNPDASCMVTKNGTLICKARFPRSFVTTTQMGKDGYLIYKRPDTGLVYRIGGHEVDNRDVVPHNPYLSSMFDCHINVEVCASVLAVKYIHKYIYKGHDLTTLVLGGPADEIQQYLDSRYIGPVEAAWHLFEFPMHKESPHVERLSLHLKGMHMVLFNPNDTPEEIEARALLQRSKLTTYFAYYTAFPDAAKFTYLDFPQHFVWKKQLHNNRWEPRQKGFAIGRMYFAKPNEGEQFYLRLLLTIVKGFPSFEALKVVDNVLYPTYKDACIALGLLEDDQEYSIRLEEASIIQTGYQLRRLFAILLMECSPIHPEYLWGQYALQICDDVSYKLQTAFGIAQSTTDQIKDYGLFLLDRLLLESGKTLLDYLPMPLPVSNWSMEFGNRLLLEQM</sequence>
<dbReference type="Proteomes" id="UP000230069">
    <property type="component" value="Unassembled WGS sequence"/>
</dbReference>
<protein>
    <recommendedName>
        <fullName evidence="1">Helitron helicase-like domain-containing protein</fullName>
    </recommendedName>
</protein>